<dbReference type="AlphaFoldDB" id="A0A494X3I2"/>
<evidence type="ECO:0000313" key="4">
    <source>
        <dbReference type="Proteomes" id="UP000280434"/>
    </source>
</evidence>
<dbReference type="InterPro" id="IPR006076">
    <property type="entry name" value="FAD-dep_OxRdtase"/>
</dbReference>
<evidence type="ECO:0000313" key="3">
    <source>
        <dbReference type="EMBL" id="RKP45258.1"/>
    </source>
</evidence>
<dbReference type="Gene3D" id="3.50.50.60">
    <property type="entry name" value="FAD/NAD(P)-binding domain"/>
    <property type="match status" value="1"/>
</dbReference>
<dbReference type="SUPFAM" id="SSF51905">
    <property type="entry name" value="FAD/NAD(P)-binding domain"/>
    <property type="match status" value="1"/>
</dbReference>
<comment type="caution">
    <text evidence="3">The sequence shown here is derived from an EMBL/GenBank/DDBJ whole genome shotgun (WGS) entry which is preliminary data.</text>
</comment>
<organism evidence="3 4">
    <name type="scientific">Trinickia fusca</name>
    <dbReference type="NCBI Taxonomy" id="2419777"/>
    <lineage>
        <taxon>Bacteria</taxon>
        <taxon>Pseudomonadati</taxon>
        <taxon>Pseudomonadota</taxon>
        <taxon>Betaproteobacteria</taxon>
        <taxon>Burkholderiales</taxon>
        <taxon>Burkholderiaceae</taxon>
        <taxon>Trinickia</taxon>
    </lineage>
</organism>
<reference evidence="3 4" key="1">
    <citation type="submission" date="2018-10" db="EMBL/GenBank/DDBJ databases">
        <title>Paraburkholderia sp. 7MK8-2, isolated from soil.</title>
        <authorList>
            <person name="Gao Z.-H."/>
            <person name="Qiu L.-H."/>
        </authorList>
    </citation>
    <scope>NUCLEOTIDE SEQUENCE [LARGE SCALE GENOMIC DNA]</scope>
    <source>
        <strain evidence="3 4">7MK8-2</strain>
    </source>
</reference>
<sequence length="376" mass="40151">MHETTDAIVVGGGSTGCSIAYHLLGRGLKVLVLERAALGSGTTAYSPAIIRQNYADIRVSKLAHESIRVFEHWHEEVGGNCGFVQCGFLTAFAEEDRALQQGRAEDMKRHGIAVDVLDPDDIVALQPDFNREGIAGGVFETRGGYCDTAATIESLSRGIRRRGGTIHEHCDVMALRVAGDQVVGVQTRQGAIDAPIVINAAGAWAGQLAKTADIDLPITVSRHCIALFTQPVVSALPRLFAYQERRVDRLYMRSMIGGLSMVGSFDAADSFAAQADHHSTVADEEKVAQYQVRAARRFGRFATARALGGWASVFDDTADGNPLIGADPDVRGLYVAAGMNGHCFKLAPVIGQGLAEIVTDGATSIDLGVFAPGRFR</sequence>
<keyword evidence="4" id="KW-1185">Reference proteome</keyword>
<dbReference type="Proteomes" id="UP000280434">
    <property type="component" value="Unassembled WGS sequence"/>
</dbReference>
<keyword evidence="1" id="KW-0560">Oxidoreductase</keyword>
<dbReference type="Gene3D" id="3.30.9.10">
    <property type="entry name" value="D-Amino Acid Oxidase, subunit A, domain 2"/>
    <property type="match status" value="1"/>
</dbReference>
<dbReference type="PANTHER" id="PTHR13847:SF287">
    <property type="entry name" value="FAD-DEPENDENT OXIDOREDUCTASE DOMAIN-CONTAINING PROTEIN 1"/>
    <property type="match status" value="1"/>
</dbReference>
<evidence type="ECO:0000259" key="2">
    <source>
        <dbReference type="Pfam" id="PF01266"/>
    </source>
</evidence>
<dbReference type="GO" id="GO:0005737">
    <property type="term" value="C:cytoplasm"/>
    <property type="evidence" value="ECO:0007669"/>
    <property type="project" value="TreeGrafter"/>
</dbReference>
<dbReference type="RefSeq" id="WP_121280638.1">
    <property type="nucleotide sequence ID" value="NZ_RBZV01000010.1"/>
</dbReference>
<accession>A0A494X3I2</accession>
<evidence type="ECO:0000256" key="1">
    <source>
        <dbReference type="ARBA" id="ARBA00023002"/>
    </source>
</evidence>
<name>A0A494X3I2_9BURK</name>
<dbReference type="PANTHER" id="PTHR13847">
    <property type="entry name" value="SARCOSINE DEHYDROGENASE-RELATED"/>
    <property type="match status" value="1"/>
</dbReference>
<dbReference type="EMBL" id="RBZV01000010">
    <property type="protein sequence ID" value="RKP45258.1"/>
    <property type="molecule type" value="Genomic_DNA"/>
</dbReference>
<proteinExistence type="predicted"/>
<dbReference type="Pfam" id="PF01266">
    <property type="entry name" value="DAO"/>
    <property type="match status" value="1"/>
</dbReference>
<dbReference type="InterPro" id="IPR036188">
    <property type="entry name" value="FAD/NAD-bd_sf"/>
</dbReference>
<gene>
    <name evidence="3" type="ORF">D7S89_20770</name>
</gene>
<dbReference type="GO" id="GO:0016491">
    <property type="term" value="F:oxidoreductase activity"/>
    <property type="evidence" value="ECO:0007669"/>
    <property type="project" value="UniProtKB-KW"/>
</dbReference>
<protein>
    <submittedName>
        <fullName evidence="3">FAD-binding oxidoreductase</fullName>
    </submittedName>
</protein>
<dbReference type="OrthoDB" id="8713780at2"/>
<feature type="domain" description="FAD dependent oxidoreductase" evidence="2">
    <location>
        <begin position="6"/>
        <end position="356"/>
    </location>
</feature>